<comment type="subcellular location">
    <subcellularLocation>
        <location evidence="1">Membrane</location>
        <topology evidence="1">Multi-pass membrane protein</topology>
    </subcellularLocation>
</comment>
<evidence type="ECO:0000313" key="8">
    <source>
        <dbReference type="Proteomes" id="UP001207337"/>
    </source>
</evidence>
<feature type="transmembrane region" description="Helical" evidence="6">
    <location>
        <begin position="250"/>
        <end position="269"/>
    </location>
</feature>
<keyword evidence="5 6" id="KW-0472">Membrane</keyword>
<dbReference type="InterPro" id="IPR022369">
    <property type="entry name" value="Integral_membrane_TerC_rswitch"/>
</dbReference>
<evidence type="ECO:0000256" key="5">
    <source>
        <dbReference type="ARBA" id="ARBA00023136"/>
    </source>
</evidence>
<feature type="transmembrane region" description="Helical" evidence="6">
    <location>
        <begin position="104"/>
        <end position="125"/>
    </location>
</feature>
<evidence type="ECO:0000256" key="3">
    <source>
        <dbReference type="ARBA" id="ARBA00022692"/>
    </source>
</evidence>
<dbReference type="Proteomes" id="UP001207337">
    <property type="component" value="Unassembled WGS sequence"/>
</dbReference>
<evidence type="ECO:0000256" key="1">
    <source>
        <dbReference type="ARBA" id="ARBA00004141"/>
    </source>
</evidence>
<feature type="transmembrane region" description="Helical" evidence="6">
    <location>
        <begin position="6"/>
        <end position="26"/>
    </location>
</feature>
<evidence type="ECO:0000256" key="6">
    <source>
        <dbReference type="SAM" id="Phobius"/>
    </source>
</evidence>
<dbReference type="PANTHER" id="PTHR30238:SF0">
    <property type="entry name" value="THYLAKOID MEMBRANE PROTEIN TERC, CHLOROPLASTIC"/>
    <property type="match status" value="1"/>
</dbReference>
<feature type="transmembrane region" description="Helical" evidence="6">
    <location>
        <begin position="131"/>
        <end position="149"/>
    </location>
</feature>
<organism evidence="7 8">
    <name type="scientific">Fodinibius salicampi</name>
    <dbReference type="NCBI Taxonomy" id="1920655"/>
    <lineage>
        <taxon>Bacteria</taxon>
        <taxon>Pseudomonadati</taxon>
        <taxon>Balneolota</taxon>
        <taxon>Balneolia</taxon>
        <taxon>Balneolales</taxon>
        <taxon>Balneolaceae</taxon>
        <taxon>Fodinibius</taxon>
    </lineage>
</organism>
<evidence type="ECO:0000256" key="4">
    <source>
        <dbReference type="ARBA" id="ARBA00022989"/>
    </source>
</evidence>
<feature type="transmembrane region" description="Helical" evidence="6">
    <location>
        <begin position="281"/>
        <end position="300"/>
    </location>
</feature>
<feature type="transmembrane region" description="Helical" evidence="6">
    <location>
        <begin position="38"/>
        <end position="60"/>
    </location>
</feature>
<keyword evidence="4 6" id="KW-1133">Transmembrane helix</keyword>
<protein>
    <submittedName>
        <fullName evidence="7">TerC family protein</fullName>
    </submittedName>
</protein>
<evidence type="ECO:0000256" key="2">
    <source>
        <dbReference type="ARBA" id="ARBA00007511"/>
    </source>
</evidence>
<proteinExistence type="inferred from homology"/>
<dbReference type="Pfam" id="PF03741">
    <property type="entry name" value="TerC"/>
    <property type="match status" value="1"/>
</dbReference>
<accession>A0ABT3PZT2</accession>
<gene>
    <name evidence="7" type="ORF">LQ318_10455</name>
</gene>
<dbReference type="RefSeq" id="WP_265789913.1">
    <property type="nucleotide sequence ID" value="NZ_BAABRS010000002.1"/>
</dbReference>
<dbReference type="EMBL" id="JAJNDC010000002">
    <property type="protein sequence ID" value="MCW9713328.1"/>
    <property type="molecule type" value="Genomic_DNA"/>
</dbReference>
<comment type="similarity">
    <text evidence="2">Belongs to the TerC family.</text>
</comment>
<feature type="transmembrane region" description="Helical" evidence="6">
    <location>
        <begin position="224"/>
        <end position="243"/>
    </location>
</feature>
<sequence length="321" mass="36943">MEHSLLLWAVFNVFIIIMLIIDLAVFHKKDTEESIREALIWTGVWIALALVFGVGVYYYMGSQTALDYYTGYLIEKSLSVDNIFVFLLVFSYFNVPAKYQHKVLFWGIFGALVMRFFFIFAGVALIERFHWIIYIFGGFLVFTGIKLALDKDKEVHPERNPVLKLFRKFVPTTKGYHGSRFFIRKMGKLYATPLFIVLIVIETTDLVFAIDSIPAILAITRDEFIVYSSNAFAILGLRALYFAVSGIMRLFHYLHYGLSLILVFVGIKMLTEEFFHIPTPYALAFIALTLTISIVASILYPQEEEIVPEELEQKQPTSQDK</sequence>
<evidence type="ECO:0000313" key="7">
    <source>
        <dbReference type="EMBL" id="MCW9713328.1"/>
    </source>
</evidence>
<keyword evidence="3 6" id="KW-0812">Transmembrane</keyword>
<dbReference type="NCBIfam" id="TIGR03718">
    <property type="entry name" value="R_switched_Alx"/>
    <property type="match status" value="1"/>
</dbReference>
<dbReference type="PANTHER" id="PTHR30238">
    <property type="entry name" value="MEMBRANE BOUND PREDICTED REDOX MODULATOR"/>
    <property type="match status" value="1"/>
</dbReference>
<feature type="transmembrane region" description="Helical" evidence="6">
    <location>
        <begin position="80"/>
        <end position="97"/>
    </location>
</feature>
<reference evidence="7 8" key="1">
    <citation type="submission" date="2021-11" db="EMBL/GenBank/DDBJ databases">
        <title>Aliifidinibius sp. nov., a new bacterium isolated from saline soil.</title>
        <authorList>
            <person name="Galisteo C."/>
            <person name="De La Haba R."/>
            <person name="Sanchez-Porro C."/>
            <person name="Ventosa A."/>
        </authorList>
    </citation>
    <scope>NUCLEOTIDE SEQUENCE [LARGE SCALE GENOMIC DNA]</scope>
    <source>
        <strain evidence="7 8">KACC 190600</strain>
    </source>
</reference>
<keyword evidence="8" id="KW-1185">Reference proteome</keyword>
<name>A0ABT3PZT2_9BACT</name>
<dbReference type="InterPro" id="IPR005496">
    <property type="entry name" value="Integral_membrane_TerC"/>
</dbReference>
<feature type="transmembrane region" description="Helical" evidence="6">
    <location>
        <begin position="189"/>
        <end position="218"/>
    </location>
</feature>
<comment type="caution">
    <text evidence="7">The sequence shown here is derived from an EMBL/GenBank/DDBJ whole genome shotgun (WGS) entry which is preliminary data.</text>
</comment>